<feature type="chain" id="PRO_5043341107" evidence="2">
    <location>
        <begin position="26"/>
        <end position="253"/>
    </location>
</feature>
<keyword evidence="4" id="KW-1185">Reference proteome</keyword>
<feature type="signal peptide" evidence="2">
    <location>
        <begin position="1"/>
        <end position="25"/>
    </location>
</feature>
<dbReference type="Proteomes" id="UP000653904">
    <property type="component" value="Unassembled WGS sequence"/>
</dbReference>
<keyword evidence="2" id="KW-0732">Signal</keyword>
<proteinExistence type="predicted"/>
<evidence type="ECO:0000256" key="2">
    <source>
        <dbReference type="SAM" id="SignalP"/>
    </source>
</evidence>
<feature type="compositionally biased region" description="Basic and acidic residues" evidence="1">
    <location>
        <begin position="57"/>
        <end position="70"/>
    </location>
</feature>
<comment type="caution">
    <text evidence="3">The sequence shown here is derived from an EMBL/GenBank/DDBJ whole genome shotgun (WGS) entry which is preliminary data.</text>
</comment>
<protein>
    <submittedName>
        <fullName evidence="3">Uncharacterized protein</fullName>
    </submittedName>
</protein>
<dbReference type="EMBL" id="JACOOW010000013">
    <property type="protein sequence ID" value="MBC5657613.1"/>
    <property type="molecule type" value="Genomic_DNA"/>
</dbReference>
<evidence type="ECO:0000256" key="1">
    <source>
        <dbReference type="SAM" id="MobiDB-lite"/>
    </source>
</evidence>
<feature type="region of interest" description="Disordered" evidence="1">
    <location>
        <begin position="49"/>
        <end position="74"/>
    </location>
</feature>
<organism evidence="3 4">
    <name type="scientific">Clostridium segne</name>
    <dbReference type="NCBI Taxonomy" id="2763038"/>
    <lineage>
        <taxon>Bacteria</taxon>
        <taxon>Bacillati</taxon>
        <taxon>Bacillota</taxon>
        <taxon>Clostridia</taxon>
        <taxon>Eubacteriales</taxon>
        <taxon>Clostridiaceae</taxon>
        <taxon>Clostridium</taxon>
    </lineage>
</organism>
<accession>A0AAW3X6B8</accession>
<reference evidence="3 4" key="1">
    <citation type="submission" date="2020-08" db="EMBL/GenBank/DDBJ databases">
        <title>Genome public.</title>
        <authorList>
            <person name="Liu C."/>
            <person name="Sun Q."/>
        </authorList>
    </citation>
    <scope>NUCLEOTIDE SEQUENCE [LARGE SCALE GENOMIC DNA]</scope>
    <source>
        <strain evidence="3 4">BX14</strain>
    </source>
</reference>
<name>A0AAW3X6B8_9CLOT</name>
<dbReference type="PROSITE" id="PS51257">
    <property type="entry name" value="PROKAR_LIPOPROTEIN"/>
    <property type="match status" value="1"/>
</dbReference>
<evidence type="ECO:0000313" key="3">
    <source>
        <dbReference type="EMBL" id="MBC5657613.1"/>
    </source>
</evidence>
<sequence>MRRLKQTWIAAALGMSVWMTACAGAASETATQEGAVDEESQGAIREAVAENDQAQEQPERDKMQETERTEPLTVEPVRETLNMTHFDNCTFAAGFKPQQIHQDESNVIITLTVYDYEHFHKADIDELQAGDTLLIDGKECLITSIDRQESGRIEINGGPAQGGEELRMVEEDSFYGSEMAVGRSYHKLGEVTLQMDENFVLTDDSDPDTPPQVYTAEELFAIRDRLIGEFKPYNTAVTVKNEKIISIYRKFMP</sequence>
<gene>
    <name evidence="3" type="ORF">H8S19_11180</name>
</gene>
<evidence type="ECO:0000313" key="4">
    <source>
        <dbReference type="Proteomes" id="UP000653904"/>
    </source>
</evidence>
<dbReference type="AlphaFoldDB" id="A0AAW3X6B8"/>
<dbReference type="RefSeq" id="WP_147353137.1">
    <property type="nucleotide sequence ID" value="NZ_JACOOW010000013.1"/>
</dbReference>